<protein>
    <submittedName>
        <fullName evidence="1">Uncharacterized protein</fullName>
    </submittedName>
</protein>
<gene>
    <name evidence="1" type="ORF">PoB_003884900</name>
</gene>
<keyword evidence="2" id="KW-1185">Reference proteome</keyword>
<evidence type="ECO:0000313" key="1">
    <source>
        <dbReference type="EMBL" id="GFO12344.1"/>
    </source>
</evidence>
<dbReference type="AlphaFoldDB" id="A0AAV4B1V3"/>
<organism evidence="1 2">
    <name type="scientific">Plakobranchus ocellatus</name>
    <dbReference type="NCBI Taxonomy" id="259542"/>
    <lineage>
        <taxon>Eukaryota</taxon>
        <taxon>Metazoa</taxon>
        <taxon>Spiralia</taxon>
        <taxon>Lophotrochozoa</taxon>
        <taxon>Mollusca</taxon>
        <taxon>Gastropoda</taxon>
        <taxon>Heterobranchia</taxon>
        <taxon>Euthyneura</taxon>
        <taxon>Panpulmonata</taxon>
        <taxon>Sacoglossa</taxon>
        <taxon>Placobranchoidea</taxon>
        <taxon>Plakobranchidae</taxon>
        <taxon>Plakobranchus</taxon>
    </lineage>
</organism>
<evidence type="ECO:0000313" key="2">
    <source>
        <dbReference type="Proteomes" id="UP000735302"/>
    </source>
</evidence>
<dbReference type="EMBL" id="BLXT01004413">
    <property type="protein sequence ID" value="GFO12344.1"/>
    <property type="molecule type" value="Genomic_DNA"/>
</dbReference>
<comment type="caution">
    <text evidence="1">The sequence shown here is derived from an EMBL/GenBank/DDBJ whole genome shotgun (WGS) entry which is preliminary data.</text>
</comment>
<proteinExistence type="predicted"/>
<sequence length="125" mass="14270">MRKHGVYPANIQQSCLRHSGSFSSEDKTVEVLVHQYCSRLFNVGRCMALLTFQSRLPLVSGIAHTQSRKSDRICRAKSDIFVLFYFHTFFFVIANKVDQQAGGALVAQWIATRPEIHKDPPCHEF</sequence>
<accession>A0AAV4B1V3</accession>
<reference evidence="1 2" key="1">
    <citation type="journal article" date="2021" name="Elife">
        <title>Chloroplast acquisition without the gene transfer in kleptoplastic sea slugs, Plakobranchus ocellatus.</title>
        <authorList>
            <person name="Maeda T."/>
            <person name="Takahashi S."/>
            <person name="Yoshida T."/>
            <person name="Shimamura S."/>
            <person name="Takaki Y."/>
            <person name="Nagai Y."/>
            <person name="Toyoda A."/>
            <person name="Suzuki Y."/>
            <person name="Arimoto A."/>
            <person name="Ishii H."/>
            <person name="Satoh N."/>
            <person name="Nishiyama T."/>
            <person name="Hasebe M."/>
            <person name="Maruyama T."/>
            <person name="Minagawa J."/>
            <person name="Obokata J."/>
            <person name="Shigenobu S."/>
        </authorList>
    </citation>
    <scope>NUCLEOTIDE SEQUENCE [LARGE SCALE GENOMIC DNA]</scope>
</reference>
<dbReference type="Proteomes" id="UP000735302">
    <property type="component" value="Unassembled WGS sequence"/>
</dbReference>
<name>A0AAV4B1V3_9GAST</name>